<comment type="caution">
    <text evidence="2">The sequence shown here is derived from an EMBL/GenBank/DDBJ whole genome shotgun (WGS) entry which is preliminary data.</text>
</comment>
<evidence type="ECO:0000313" key="3">
    <source>
        <dbReference type="Proteomes" id="UP000466586"/>
    </source>
</evidence>
<name>A0A7K1YEN7_9SPHI</name>
<keyword evidence="3" id="KW-1185">Reference proteome</keyword>
<dbReference type="PROSITE" id="PS51186">
    <property type="entry name" value="GNAT"/>
    <property type="match status" value="1"/>
</dbReference>
<dbReference type="Pfam" id="PF13508">
    <property type="entry name" value="Acetyltransf_7"/>
    <property type="match status" value="1"/>
</dbReference>
<proteinExistence type="predicted"/>
<protein>
    <submittedName>
        <fullName evidence="2">GNAT family N-acetyltransferase</fullName>
    </submittedName>
</protein>
<dbReference type="RefSeq" id="WP_160846028.1">
    <property type="nucleotide sequence ID" value="NZ_WVHT01000010.1"/>
</dbReference>
<feature type="domain" description="N-acetyltransferase" evidence="1">
    <location>
        <begin position="3"/>
        <end position="142"/>
    </location>
</feature>
<evidence type="ECO:0000313" key="2">
    <source>
        <dbReference type="EMBL" id="MXV52851.1"/>
    </source>
</evidence>
<dbReference type="EMBL" id="WVHT01000010">
    <property type="protein sequence ID" value="MXV52851.1"/>
    <property type="molecule type" value="Genomic_DNA"/>
</dbReference>
<evidence type="ECO:0000259" key="1">
    <source>
        <dbReference type="PROSITE" id="PS51186"/>
    </source>
</evidence>
<organism evidence="2 3">
    <name type="scientific">Hufsiella arboris</name>
    <dbReference type="NCBI Taxonomy" id="2695275"/>
    <lineage>
        <taxon>Bacteria</taxon>
        <taxon>Pseudomonadati</taxon>
        <taxon>Bacteroidota</taxon>
        <taxon>Sphingobacteriia</taxon>
        <taxon>Sphingobacteriales</taxon>
        <taxon>Sphingobacteriaceae</taxon>
        <taxon>Hufsiella</taxon>
    </lineage>
</organism>
<gene>
    <name evidence="2" type="ORF">GS399_17905</name>
</gene>
<dbReference type="Proteomes" id="UP000466586">
    <property type="component" value="Unassembled WGS sequence"/>
</dbReference>
<dbReference type="InterPro" id="IPR016181">
    <property type="entry name" value="Acyl_CoA_acyltransferase"/>
</dbReference>
<reference evidence="2 3" key="1">
    <citation type="submission" date="2019-11" db="EMBL/GenBank/DDBJ databases">
        <title>Pedobacter sp. HMF7647 Genome sequencing and assembly.</title>
        <authorList>
            <person name="Kang H."/>
            <person name="Kim H."/>
            <person name="Joh K."/>
        </authorList>
    </citation>
    <scope>NUCLEOTIDE SEQUENCE [LARGE SCALE GENOMIC DNA]</scope>
    <source>
        <strain evidence="2 3">HMF7647</strain>
    </source>
</reference>
<dbReference type="Gene3D" id="3.40.630.30">
    <property type="match status" value="1"/>
</dbReference>
<dbReference type="CDD" id="cd04301">
    <property type="entry name" value="NAT_SF"/>
    <property type="match status" value="1"/>
</dbReference>
<keyword evidence="2" id="KW-0808">Transferase</keyword>
<dbReference type="AlphaFoldDB" id="A0A7K1YEN7"/>
<accession>A0A7K1YEN7</accession>
<dbReference type="GO" id="GO:0016747">
    <property type="term" value="F:acyltransferase activity, transferring groups other than amino-acyl groups"/>
    <property type="evidence" value="ECO:0007669"/>
    <property type="project" value="InterPro"/>
</dbReference>
<dbReference type="InterPro" id="IPR000182">
    <property type="entry name" value="GNAT_dom"/>
</dbReference>
<sequence>MRQLFRESEPADIAGMQIVRNSVKENQLSDPSVVPDSDVADYISRRGKGWVCEIDKKIVGFSIADLEGHSVWALFVHPNYEKSGIGSKLLSMMLNWYFGETTETIWLSTAPGTRAELFYHKKGWIQTGLHPNGETRFELSYEEYQSGSL</sequence>
<dbReference type="SUPFAM" id="SSF55729">
    <property type="entry name" value="Acyl-CoA N-acyltransferases (Nat)"/>
    <property type="match status" value="1"/>
</dbReference>